<gene>
    <name evidence="2" type="ORF">FSB_LOCUS27992</name>
</gene>
<name>A0A2N9GKY3_FAGSY</name>
<keyword evidence="1" id="KW-0472">Membrane</keyword>
<accession>A0A2N9GKY3</accession>
<reference evidence="2" key="1">
    <citation type="submission" date="2018-02" db="EMBL/GenBank/DDBJ databases">
        <authorList>
            <person name="Cohen D.B."/>
            <person name="Kent A.D."/>
        </authorList>
    </citation>
    <scope>NUCLEOTIDE SEQUENCE</scope>
</reference>
<feature type="transmembrane region" description="Helical" evidence="1">
    <location>
        <begin position="48"/>
        <end position="65"/>
    </location>
</feature>
<evidence type="ECO:0000256" key="1">
    <source>
        <dbReference type="SAM" id="Phobius"/>
    </source>
</evidence>
<organism evidence="2">
    <name type="scientific">Fagus sylvatica</name>
    <name type="common">Beechnut</name>
    <dbReference type="NCBI Taxonomy" id="28930"/>
    <lineage>
        <taxon>Eukaryota</taxon>
        <taxon>Viridiplantae</taxon>
        <taxon>Streptophyta</taxon>
        <taxon>Embryophyta</taxon>
        <taxon>Tracheophyta</taxon>
        <taxon>Spermatophyta</taxon>
        <taxon>Magnoliopsida</taxon>
        <taxon>eudicotyledons</taxon>
        <taxon>Gunneridae</taxon>
        <taxon>Pentapetalae</taxon>
        <taxon>rosids</taxon>
        <taxon>fabids</taxon>
        <taxon>Fagales</taxon>
        <taxon>Fagaceae</taxon>
        <taxon>Fagus</taxon>
    </lineage>
</organism>
<protein>
    <submittedName>
        <fullName evidence="2">Uncharacterized protein</fullName>
    </submittedName>
</protein>
<keyword evidence="1" id="KW-1133">Transmembrane helix</keyword>
<dbReference type="AlphaFoldDB" id="A0A2N9GKY3"/>
<dbReference type="EMBL" id="OIVN01002046">
    <property type="protein sequence ID" value="SPD00110.1"/>
    <property type="molecule type" value="Genomic_DNA"/>
</dbReference>
<proteinExistence type="predicted"/>
<keyword evidence="1" id="KW-0812">Transmembrane</keyword>
<evidence type="ECO:0000313" key="2">
    <source>
        <dbReference type="EMBL" id="SPD00110.1"/>
    </source>
</evidence>
<sequence length="521" mass="59047">MQQRIVRNVKPENGGNVFSIDSKSFTLGFSGGIVDPYHIMERRGRFRGSLWVGLGGLCWILDVMVKLCTPTHKLEGFFEFFRDGYKVLELSCLSNRGGRFMEVSKYHSGAHRGSIRIPEVGHVSPCPKLGRRNSRPHVPMSKIEPRPTQLFHFEGKPSPKMLRITMDQGLHRKVEWAGLDTVIGPKFQQTKHLKPLKPQVSEPSLEVEAQTLETLALLPMSGDSSNDEGGSDGARFSASTVRAIDDDWGRPPSFLAVFSHNSDRGYEDLDEETKLGGIDLGVIRSLCGNPYIDWVALNAVNTVGGVLLMWDKRVLEKVDSVVGTFSVSCSWKSLSNGFEWACSGIYGPNLEGLRAELWGELVDIRQRWNVSWCALGILMLPVSLEDLEIWNREVFGDIRFRKRRLMWEVMELELKEGLRGLSPEDHQLRDELKSEVVQIAHLVESSWRQKSREHVVQFYESLYMESKEWRPHIDGLPFASIGEEECKLLEKWFEKEEVVQVLKDLQGGKALGPDGFTMALF</sequence>